<feature type="region of interest" description="Disordered" evidence="5">
    <location>
        <begin position="1"/>
        <end position="20"/>
    </location>
</feature>
<dbReference type="SUPFAM" id="SSF53335">
    <property type="entry name" value="S-adenosyl-L-methionine-dependent methyltransferases"/>
    <property type="match status" value="1"/>
</dbReference>
<dbReference type="Gene3D" id="2.40.50.1070">
    <property type="match status" value="1"/>
</dbReference>
<evidence type="ECO:0000256" key="4">
    <source>
        <dbReference type="ARBA" id="ARBA00022694"/>
    </source>
</evidence>
<sequence>MDSEQDNPQNDPEDISQRDCEQNFAAKAAEFAAGLRRLTAIPGTEQPPQRFPSPPRHYRARMEFALHRINAADGTTQFRYVMFDNEKRVQRLETSDVPLQAISRRMPPLLHFLEGEPALSRRLFQVNWRADPAGWVMLSLLYHGKRRPGKNPEQNADQTSQDQAWQEAAQRLQEALDLHSVLGRSKSRLLHAGPAHLDSRLTMENGQVLHIRQDDTCFTQPNAYTNPDMLNWARQHFPAQNTNPKQGPTQDPGPDLLELYCGIGNFTCALAPRFRRVLATEIVRQSIRLCRHNTEQNGLTNVTVARLSAAETAEALAGVRRFQRLADIDLDGYKLRHLLLDPPRSGLDEQCRHFAMHFPNILYISCNPQELLRDLAFWHEHGANYQITASAVFNQFPHTQHLEAAVVLQRDETTGRPFSQPPGPSPKSHYIEIYGDT</sequence>
<evidence type="ECO:0000313" key="7">
    <source>
        <dbReference type="Proteomes" id="UP001228690"/>
    </source>
</evidence>
<evidence type="ECO:0000256" key="3">
    <source>
        <dbReference type="ARBA" id="ARBA00022691"/>
    </source>
</evidence>
<feature type="region of interest" description="Disordered" evidence="5">
    <location>
        <begin position="146"/>
        <end position="167"/>
    </location>
</feature>
<organism evidence="6 7">
    <name type="scientific">Candidatus Haliotispira prima</name>
    <dbReference type="NCBI Taxonomy" id="3034016"/>
    <lineage>
        <taxon>Bacteria</taxon>
        <taxon>Pseudomonadati</taxon>
        <taxon>Spirochaetota</taxon>
        <taxon>Spirochaetia</taxon>
        <taxon>Spirochaetales</taxon>
        <taxon>Spirochaetaceae</taxon>
        <taxon>Candidatus Haliotispira</taxon>
    </lineage>
</organism>
<keyword evidence="1" id="KW-0489">Methyltransferase</keyword>
<dbReference type="PANTHER" id="PTHR47790">
    <property type="entry name" value="TRNA/TMRNA (URACIL-C(5))-METHYLTRANSFERASE"/>
    <property type="match status" value="1"/>
</dbReference>
<dbReference type="InterPro" id="IPR011869">
    <property type="entry name" value="TrmA_MeTrfase"/>
</dbReference>
<dbReference type="Gene3D" id="3.40.50.150">
    <property type="entry name" value="Vaccinia Virus protein VP39"/>
    <property type="match status" value="1"/>
</dbReference>
<dbReference type="InterPro" id="IPR029063">
    <property type="entry name" value="SAM-dependent_MTases_sf"/>
</dbReference>
<evidence type="ECO:0000256" key="1">
    <source>
        <dbReference type="ARBA" id="ARBA00022603"/>
    </source>
</evidence>
<keyword evidence="2" id="KW-0808">Transferase</keyword>
<protein>
    <submittedName>
        <fullName evidence="6">Uncharacterized protein</fullName>
    </submittedName>
</protein>
<dbReference type="PROSITE" id="PS01231">
    <property type="entry name" value="TRMA_2"/>
    <property type="match status" value="1"/>
</dbReference>
<dbReference type="EMBL" id="CP123443">
    <property type="protein sequence ID" value="WGK68829.1"/>
    <property type="molecule type" value="Genomic_DNA"/>
</dbReference>
<dbReference type="InterPro" id="IPR010280">
    <property type="entry name" value="U5_MeTrfase_fam"/>
</dbReference>
<dbReference type="Proteomes" id="UP001228690">
    <property type="component" value="Chromosome"/>
</dbReference>
<accession>A0ABY8MJ29</accession>
<keyword evidence="4" id="KW-0819">tRNA processing</keyword>
<keyword evidence="3" id="KW-0949">S-adenosyl-L-methionine</keyword>
<evidence type="ECO:0000256" key="2">
    <source>
        <dbReference type="ARBA" id="ARBA00022679"/>
    </source>
</evidence>
<dbReference type="Pfam" id="PF05958">
    <property type="entry name" value="tRNA_U5-meth_tr"/>
    <property type="match status" value="1"/>
</dbReference>
<feature type="compositionally biased region" description="Polar residues" evidence="5">
    <location>
        <begin position="152"/>
        <end position="164"/>
    </location>
</feature>
<name>A0ABY8MJ29_9SPIO</name>
<evidence type="ECO:0000256" key="5">
    <source>
        <dbReference type="SAM" id="MobiDB-lite"/>
    </source>
</evidence>
<dbReference type="CDD" id="cd02440">
    <property type="entry name" value="AdoMet_MTases"/>
    <property type="match status" value="1"/>
</dbReference>
<dbReference type="RefSeq" id="WP_326927015.1">
    <property type="nucleotide sequence ID" value="NZ_CP123443.1"/>
</dbReference>
<keyword evidence="7" id="KW-1185">Reference proteome</keyword>
<feature type="compositionally biased region" description="Polar residues" evidence="5">
    <location>
        <begin position="1"/>
        <end position="10"/>
    </location>
</feature>
<reference evidence="6 7" key="1">
    <citation type="submission" date="2023-04" db="EMBL/GenBank/DDBJ databases">
        <title>Spirochaete genome identified in red abalone sample constitutes a novel genus.</title>
        <authorList>
            <person name="Sharma S.P."/>
            <person name="Purcell C.M."/>
            <person name="Hyde J.R."/>
            <person name="Severin A.J."/>
        </authorList>
    </citation>
    <scope>NUCLEOTIDE SEQUENCE [LARGE SCALE GENOMIC DNA]</scope>
    <source>
        <strain evidence="6 7">SP-2023</strain>
    </source>
</reference>
<dbReference type="InterPro" id="IPR030391">
    <property type="entry name" value="MeTrfase_TrmA_CS"/>
</dbReference>
<evidence type="ECO:0000313" key="6">
    <source>
        <dbReference type="EMBL" id="WGK68829.1"/>
    </source>
</evidence>
<dbReference type="PANTHER" id="PTHR47790:SF2">
    <property type="entry name" value="TRNA_TMRNA (URACIL-C(5))-METHYLTRANSFERASE"/>
    <property type="match status" value="1"/>
</dbReference>
<gene>
    <name evidence="6" type="ORF">P0082_10120</name>
</gene>
<proteinExistence type="predicted"/>